<accession>A0A7L4ZUD1</accession>
<dbReference type="RefSeq" id="WP_151076817.1">
    <property type="nucleotide sequence ID" value="NZ_CP047647.1"/>
</dbReference>
<sequence>MTDAPSIRTLRARRRAGAFRPQNVTLAKPQVQELLTLLHRSFSVRFQDGDLFEGITLAQLELLVLHKMAGEWTPAPTLRPLFEVLRREVGTWHRTGAPVRPRTDLGMYRSWWAGLRRVRRLERALGAPVPAPLEAPGWSRWFPQLSLCLWFVGIAAQDYLGEAATMWLSILAGALLTLRLVLQYPRLGSMRQLLGHLLTFQHHAVRQQVRPGTLNPAEVRAAVRHVVQHVADTPQALLAHARLVPPPHERA</sequence>
<dbReference type="EMBL" id="VTWU01000001">
    <property type="protein sequence ID" value="KAA9339169.1"/>
    <property type="molecule type" value="Genomic_DNA"/>
</dbReference>
<name>A0A7L4ZUD1_9BACT</name>
<organism evidence="1 2">
    <name type="scientific">Hymenobacter busanensis</name>
    <dbReference type="NCBI Taxonomy" id="2607656"/>
    <lineage>
        <taxon>Bacteria</taxon>
        <taxon>Pseudomonadati</taxon>
        <taxon>Bacteroidota</taxon>
        <taxon>Cytophagia</taxon>
        <taxon>Cytophagales</taxon>
        <taxon>Hymenobacteraceae</taxon>
        <taxon>Hymenobacter</taxon>
    </lineage>
</organism>
<comment type="caution">
    <text evidence="1">The sequence shown here is derived from an EMBL/GenBank/DDBJ whole genome shotgun (WGS) entry which is preliminary data.</text>
</comment>
<protein>
    <submittedName>
        <fullName evidence="1">Uncharacterized protein</fullName>
    </submittedName>
</protein>
<evidence type="ECO:0000313" key="1">
    <source>
        <dbReference type="EMBL" id="KAA9339169.1"/>
    </source>
</evidence>
<proteinExistence type="predicted"/>
<dbReference type="Proteomes" id="UP000326380">
    <property type="component" value="Unassembled WGS sequence"/>
</dbReference>
<keyword evidence="2" id="KW-1185">Reference proteome</keyword>
<evidence type="ECO:0000313" key="2">
    <source>
        <dbReference type="Proteomes" id="UP000326380"/>
    </source>
</evidence>
<dbReference type="AlphaFoldDB" id="A0A7L4ZUD1"/>
<gene>
    <name evidence="1" type="ORF">F0P96_00615</name>
</gene>
<reference evidence="1 2" key="1">
    <citation type="submission" date="2019-09" db="EMBL/GenBank/DDBJ databases">
        <title>Genome sequence of Hymenobacter sp. M3.</title>
        <authorList>
            <person name="Srinivasan S."/>
        </authorList>
    </citation>
    <scope>NUCLEOTIDE SEQUENCE [LARGE SCALE GENOMIC DNA]</scope>
    <source>
        <strain evidence="1 2">M3</strain>
    </source>
</reference>